<feature type="region of interest" description="Disordered" evidence="1">
    <location>
        <begin position="189"/>
        <end position="213"/>
    </location>
</feature>
<accession>A0A843UC80</accession>
<evidence type="ECO:0000256" key="1">
    <source>
        <dbReference type="SAM" id="MobiDB-lite"/>
    </source>
</evidence>
<proteinExistence type="predicted"/>
<gene>
    <name evidence="2" type="ORF">Taro_011292</name>
</gene>
<feature type="non-terminal residue" evidence="2">
    <location>
        <position position="213"/>
    </location>
</feature>
<dbReference type="AlphaFoldDB" id="A0A843UC80"/>
<name>A0A843UC80_COLES</name>
<dbReference type="Proteomes" id="UP000652761">
    <property type="component" value="Unassembled WGS sequence"/>
</dbReference>
<comment type="caution">
    <text evidence="2">The sequence shown here is derived from an EMBL/GenBank/DDBJ whole genome shotgun (WGS) entry which is preliminary data.</text>
</comment>
<organism evidence="2 3">
    <name type="scientific">Colocasia esculenta</name>
    <name type="common">Wild taro</name>
    <name type="synonym">Arum esculentum</name>
    <dbReference type="NCBI Taxonomy" id="4460"/>
    <lineage>
        <taxon>Eukaryota</taxon>
        <taxon>Viridiplantae</taxon>
        <taxon>Streptophyta</taxon>
        <taxon>Embryophyta</taxon>
        <taxon>Tracheophyta</taxon>
        <taxon>Spermatophyta</taxon>
        <taxon>Magnoliopsida</taxon>
        <taxon>Liliopsida</taxon>
        <taxon>Araceae</taxon>
        <taxon>Aroideae</taxon>
        <taxon>Colocasieae</taxon>
        <taxon>Colocasia</taxon>
    </lineage>
</organism>
<keyword evidence="3" id="KW-1185">Reference proteome</keyword>
<evidence type="ECO:0000313" key="2">
    <source>
        <dbReference type="EMBL" id="MQL78873.1"/>
    </source>
</evidence>
<dbReference type="EMBL" id="NMUH01000421">
    <property type="protein sequence ID" value="MQL78873.1"/>
    <property type="molecule type" value="Genomic_DNA"/>
</dbReference>
<feature type="non-terminal residue" evidence="2">
    <location>
        <position position="1"/>
    </location>
</feature>
<sequence length="213" mass="23335">SSKSLVSESATFRVLLILRYVETLSIHFLGISRYAEVLLDFTGMFSRNPSLYWNSVGFPSTPECCLFDFLRSLSMSECCPFDFSKSLSTPECCPFDFSRSFSLHRNDVTIKFEHSGQGCAPRNSLLISLNLEVYLSSHASVDPRPILQGESLQVCVVGLSVGSDPSASALPVLYLLAGPLTPVGSVMESLEAPDRPRGPTSAKELHNTLTEDE</sequence>
<protein>
    <submittedName>
        <fullName evidence="2">Uncharacterized protein</fullName>
    </submittedName>
</protein>
<reference evidence="2" key="1">
    <citation type="submission" date="2017-07" db="EMBL/GenBank/DDBJ databases">
        <title>Taro Niue Genome Assembly and Annotation.</title>
        <authorList>
            <person name="Atibalentja N."/>
            <person name="Keating K."/>
            <person name="Fields C.J."/>
        </authorList>
    </citation>
    <scope>NUCLEOTIDE SEQUENCE</scope>
    <source>
        <strain evidence="2">Niue_2</strain>
        <tissue evidence="2">Leaf</tissue>
    </source>
</reference>
<evidence type="ECO:0000313" key="3">
    <source>
        <dbReference type="Proteomes" id="UP000652761"/>
    </source>
</evidence>